<dbReference type="InterPro" id="IPR002818">
    <property type="entry name" value="DJ-1/PfpI"/>
</dbReference>
<dbReference type="SUPFAM" id="SSF52317">
    <property type="entry name" value="Class I glutamine amidotransferase-like"/>
    <property type="match status" value="1"/>
</dbReference>
<protein>
    <recommendedName>
        <fullName evidence="1">DJ-1/PfpI domain-containing protein</fullName>
    </recommendedName>
</protein>
<dbReference type="GO" id="GO:0005737">
    <property type="term" value="C:cytoplasm"/>
    <property type="evidence" value="ECO:0007669"/>
    <property type="project" value="TreeGrafter"/>
</dbReference>
<reference evidence="2 3" key="1">
    <citation type="journal article" date="2016" name="Nat. Commun.">
        <title>Thousands of microbial genomes shed light on interconnected biogeochemical processes in an aquifer system.</title>
        <authorList>
            <person name="Anantharaman K."/>
            <person name="Brown C.T."/>
            <person name="Hug L.A."/>
            <person name="Sharon I."/>
            <person name="Castelle C.J."/>
            <person name="Probst A.J."/>
            <person name="Thomas B.C."/>
            <person name="Singh A."/>
            <person name="Wilkins M.J."/>
            <person name="Karaoz U."/>
            <person name="Brodie E.L."/>
            <person name="Williams K.H."/>
            <person name="Hubbard S.S."/>
            <person name="Banfield J.F."/>
        </authorList>
    </citation>
    <scope>NUCLEOTIDE SEQUENCE [LARGE SCALE GENOMIC DNA]</scope>
</reference>
<dbReference type="PANTHER" id="PTHR48094:SF12">
    <property type="entry name" value="PARKINSON DISEASE PROTEIN 7 HOMOLOG"/>
    <property type="match status" value="1"/>
</dbReference>
<feature type="domain" description="DJ-1/PfpI" evidence="1">
    <location>
        <begin position="9"/>
        <end position="177"/>
    </location>
</feature>
<comment type="caution">
    <text evidence="2">The sequence shown here is derived from an EMBL/GenBank/DDBJ whole genome shotgun (WGS) entry which is preliminary data.</text>
</comment>
<evidence type="ECO:0000259" key="1">
    <source>
        <dbReference type="Pfam" id="PF01965"/>
    </source>
</evidence>
<dbReference type="PANTHER" id="PTHR48094">
    <property type="entry name" value="PROTEIN/NUCLEIC ACID DEGLYCASE DJ-1-RELATED"/>
    <property type="match status" value="1"/>
</dbReference>
<dbReference type="InterPro" id="IPR050325">
    <property type="entry name" value="Prot/Nucl_acid_deglycase"/>
</dbReference>
<accession>A0A1G2RTU5</accession>
<dbReference type="AlphaFoldDB" id="A0A1G2RTU5"/>
<proteinExistence type="predicted"/>
<gene>
    <name evidence="2" type="ORF">A3H01_00365</name>
</gene>
<evidence type="ECO:0000313" key="2">
    <source>
        <dbReference type="EMBL" id="OHA76274.1"/>
    </source>
</evidence>
<dbReference type="Gene3D" id="3.40.50.880">
    <property type="match status" value="1"/>
</dbReference>
<dbReference type="InterPro" id="IPR029062">
    <property type="entry name" value="Class_I_gatase-like"/>
</dbReference>
<dbReference type="EMBL" id="MHUM01000032">
    <property type="protein sequence ID" value="OHA76274.1"/>
    <property type="molecule type" value="Genomic_DNA"/>
</dbReference>
<dbReference type="Pfam" id="PF01965">
    <property type="entry name" value="DJ-1_PfpI"/>
    <property type="match status" value="1"/>
</dbReference>
<dbReference type="CDD" id="cd03135">
    <property type="entry name" value="GATase1_DJ-1"/>
    <property type="match status" value="1"/>
</dbReference>
<sequence>MLNPALNRKRAAIIIAFRDFQDIEYFTPKEILEVNNIEMRTVSTNTGIAIGAYGGEAEVDIILEDLKVKDFDAIIFIGGGGCLRYLDNENAYKIVRETVSEKKVLASICISPVILAKSGVLKGKKAVVWSSPLDKSPIKALKEAGAVYLKENVVVDGNIITASGPSAAEEFGNKIVEMLR</sequence>
<organism evidence="2 3">
    <name type="scientific">Candidatus Wildermuthbacteria bacterium RIFCSPLOWO2_12_FULL_40_9</name>
    <dbReference type="NCBI Taxonomy" id="1802467"/>
    <lineage>
        <taxon>Bacteria</taxon>
        <taxon>Candidatus Wildermuthiibacteriota</taxon>
    </lineage>
</organism>
<name>A0A1G2RTU5_9BACT</name>
<dbReference type="Proteomes" id="UP000177853">
    <property type="component" value="Unassembled WGS sequence"/>
</dbReference>
<evidence type="ECO:0000313" key="3">
    <source>
        <dbReference type="Proteomes" id="UP000177853"/>
    </source>
</evidence>